<dbReference type="Gene3D" id="3.30.210.10">
    <property type="entry name" value="DNA polymerase, thumb domain"/>
    <property type="match status" value="1"/>
</dbReference>
<comment type="caution">
    <text evidence="5">The sequence shown here is derived from an EMBL/GenBank/DDBJ whole genome shotgun (WGS) entry which is preliminary data.</text>
</comment>
<dbReference type="OrthoDB" id="205514at2759"/>
<feature type="region of interest" description="Disordered" evidence="3">
    <location>
        <begin position="444"/>
        <end position="471"/>
    </location>
</feature>
<accession>A0A9W9AGN8</accession>
<evidence type="ECO:0000256" key="3">
    <source>
        <dbReference type="SAM" id="MobiDB-lite"/>
    </source>
</evidence>
<dbReference type="GO" id="GO:0006303">
    <property type="term" value="P:double-strand break repair via nonhomologous end joining"/>
    <property type="evidence" value="ECO:0007669"/>
    <property type="project" value="TreeGrafter"/>
</dbReference>
<dbReference type="Pfam" id="PF14791">
    <property type="entry name" value="DNA_pol_B_thumb"/>
    <property type="match status" value="1"/>
</dbReference>
<dbReference type="InterPro" id="IPR022312">
    <property type="entry name" value="DNA_pol_X"/>
</dbReference>
<gene>
    <name evidence="5" type="ORF">J3R30DRAFT_3458675</name>
</gene>
<dbReference type="Proteomes" id="UP001150266">
    <property type="component" value="Unassembled WGS sequence"/>
</dbReference>
<feature type="region of interest" description="Disordered" evidence="3">
    <location>
        <begin position="367"/>
        <end position="386"/>
    </location>
</feature>
<dbReference type="PANTHER" id="PTHR11276">
    <property type="entry name" value="DNA POLYMERASE TYPE-X FAMILY MEMBER"/>
    <property type="match status" value="1"/>
</dbReference>
<dbReference type="Gene3D" id="3.30.460.10">
    <property type="entry name" value="Beta Polymerase, domain 2"/>
    <property type="match status" value="1"/>
</dbReference>
<dbReference type="InterPro" id="IPR002054">
    <property type="entry name" value="DNA-dir_DNA_pol_X"/>
</dbReference>
<dbReference type="AlphaFoldDB" id="A0A9W9AGN8"/>
<dbReference type="EMBL" id="JAOTPV010000005">
    <property type="protein sequence ID" value="KAJ4482371.1"/>
    <property type="molecule type" value="Genomic_DNA"/>
</dbReference>
<name>A0A9W9AGN8_9AGAR</name>
<evidence type="ECO:0000256" key="1">
    <source>
        <dbReference type="ARBA" id="ARBA00022679"/>
    </source>
</evidence>
<dbReference type="Gene3D" id="1.10.150.110">
    <property type="entry name" value="DNA polymerase beta, N-terminal domain-like"/>
    <property type="match status" value="1"/>
</dbReference>
<protein>
    <recommendedName>
        <fullName evidence="4">DNA-directed DNA polymerase X domain-containing protein</fullName>
    </recommendedName>
</protein>
<dbReference type="InterPro" id="IPR037160">
    <property type="entry name" value="DNA_Pol_thumb_sf"/>
</dbReference>
<feature type="compositionally biased region" description="Basic and acidic residues" evidence="3">
    <location>
        <begin position="546"/>
        <end position="555"/>
    </location>
</feature>
<dbReference type="InterPro" id="IPR029398">
    <property type="entry name" value="PolB_thumb"/>
</dbReference>
<dbReference type="InterPro" id="IPR043519">
    <property type="entry name" value="NT_sf"/>
</dbReference>
<dbReference type="GO" id="GO:0003677">
    <property type="term" value="F:DNA binding"/>
    <property type="evidence" value="ECO:0007669"/>
    <property type="project" value="InterPro"/>
</dbReference>
<sequence>MLKAVRVLRAERRIRRSLLLQNASVSSLSSLSSSPSSYLTSSSSTTQSTNKNPNERILAALDQARTTEYNRPDRNRYRIRALNKAIQEIGYLDEDLNSKEEVKKLILEDDVENLKGISPALKKALAGLVKMVRMQEMQKMWDPLSELIEGGWGESLSGTNEIEKTQSALDNDASIFMNPKTQTRRAKDEARSRMVHDLLSVPGLGSTTARHLVSLGVESVQQLRELLDREMMKSKGRLSSSSSSPSLSSSLYPISKHLTPLQQTNLKYLPHVIQPVTRDEIKRVYTLLKSLLPSHFQIECVGAYRRGFPISQRIDICLFHPLFHPEVKDVPTPHPSSASAFDSSSSIDADSNSDYLTNLSLNIPLPRKPSVYSTQKHSSKPDRRGRVDLAFRSPSTLTSVKRNSMFLNQVVPALKAGGLVALGDLAEISVGQWKWTGIVRVPQAKDANSSEEEQSVEVSREDKEEVEKPLESLGSRLRSLRSESGIFRKLDLSIAPLPSRATALLFLTGDVEFVRDMRMRANRMGLLLNEFGLWRWEKEEEEEEEIVKTDDETPPARRPSPGRPRLPYKAPQGKYSLLPTPTEYSLFASLGLDYIPPEKRNYSFLLSKYSKKSGRLRRGGEESAGMGVVLRS</sequence>
<feature type="region of interest" description="Disordered" evidence="3">
    <location>
        <begin position="28"/>
        <end position="54"/>
    </location>
</feature>
<feature type="compositionally biased region" description="Basic and acidic residues" evidence="3">
    <location>
        <begin position="458"/>
        <end position="470"/>
    </location>
</feature>
<feature type="compositionally biased region" description="Low complexity" evidence="3">
    <location>
        <begin position="28"/>
        <end position="49"/>
    </location>
</feature>
<dbReference type="SUPFAM" id="SSF81301">
    <property type="entry name" value="Nucleotidyltransferase"/>
    <property type="match status" value="1"/>
</dbReference>
<keyword evidence="2" id="KW-0548">Nucleotidyltransferase</keyword>
<dbReference type="GO" id="GO:0003887">
    <property type="term" value="F:DNA-directed DNA polymerase activity"/>
    <property type="evidence" value="ECO:0007669"/>
    <property type="project" value="InterPro"/>
</dbReference>
<organism evidence="5 6">
    <name type="scientific">Lentinula aciculospora</name>
    <dbReference type="NCBI Taxonomy" id="153920"/>
    <lineage>
        <taxon>Eukaryota</taxon>
        <taxon>Fungi</taxon>
        <taxon>Dikarya</taxon>
        <taxon>Basidiomycota</taxon>
        <taxon>Agaricomycotina</taxon>
        <taxon>Agaricomycetes</taxon>
        <taxon>Agaricomycetidae</taxon>
        <taxon>Agaricales</taxon>
        <taxon>Marasmiineae</taxon>
        <taxon>Omphalotaceae</taxon>
        <taxon>Lentinula</taxon>
    </lineage>
</organism>
<evidence type="ECO:0000256" key="2">
    <source>
        <dbReference type="ARBA" id="ARBA00022695"/>
    </source>
</evidence>
<evidence type="ECO:0000313" key="6">
    <source>
        <dbReference type="Proteomes" id="UP001150266"/>
    </source>
</evidence>
<dbReference type="PANTHER" id="PTHR11276:SF28">
    <property type="entry name" value="DNA POLYMERASE LAMBDA"/>
    <property type="match status" value="1"/>
</dbReference>
<reference evidence="5" key="1">
    <citation type="submission" date="2022-08" db="EMBL/GenBank/DDBJ databases">
        <title>A Global Phylogenomic Analysis of the Shiitake Genus Lentinula.</title>
        <authorList>
            <consortium name="DOE Joint Genome Institute"/>
            <person name="Sierra-Patev S."/>
            <person name="Min B."/>
            <person name="Naranjo-Ortiz M."/>
            <person name="Looney B."/>
            <person name="Konkel Z."/>
            <person name="Slot J.C."/>
            <person name="Sakamoto Y."/>
            <person name="Steenwyk J.L."/>
            <person name="Rokas A."/>
            <person name="Carro J."/>
            <person name="Camarero S."/>
            <person name="Ferreira P."/>
            <person name="Molpeceres G."/>
            <person name="Ruiz-Duenas F.J."/>
            <person name="Serrano A."/>
            <person name="Henrissat B."/>
            <person name="Drula E."/>
            <person name="Hughes K.W."/>
            <person name="Mata J.L."/>
            <person name="Ishikawa N.K."/>
            <person name="Vargas-Isla R."/>
            <person name="Ushijima S."/>
            <person name="Smith C.A."/>
            <person name="Ahrendt S."/>
            <person name="Andreopoulos W."/>
            <person name="He G."/>
            <person name="Labutti K."/>
            <person name="Lipzen A."/>
            <person name="Ng V."/>
            <person name="Riley R."/>
            <person name="Sandor L."/>
            <person name="Barry K."/>
            <person name="Martinez A.T."/>
            <person name="Xiao Y."/>
            <person name="Gibbons J.G."/>
            <person name="Terashima K."/>
            <person name="Grigoriev I.V."/>
            <person name="Hibbett D.S."/>
        </authorList>
    </citation>
    <scope>NUCLEOTIDE SEQUENCE</scope>
    <source>
        <strain evidence="5">JLM2183</strain>
    </source>
</reference>
<keyword evidence="6" id="KW-1185">Reference proteome</keyword>
<feature type="region of interest" description="Disordered" evidence="3">
    <location>
        <begin position="544"/>
        <end position="572"/>
    </location>
</feature>
<keyword evidence="1" id="KW-0808">Transferase</keyword>
<dbReference type="GO" id="GO:0005634">
    <property type="term" value="C:nucleus"/>
    <property type="evidence" value="ECO:0007669"/>
    <property type="project" value="TreeGrafter"/>
</dbReference>
<proteinExistence type="predicted"/>
<dbReference type="InterPro" id="IPR027421">
    <property type="entry name" value="DNA_pol_lamdba_lyase_dom_sf"/>
</dbReference>
<feature type="domain" description="DNA-directed DNA polymerase X" evidence="4">
    <location>
        <begin position="52"/>
        <end position="601"/>
    </location>
</feature>
<evidence type="ECO:0000313" key="5">
    <source>
        <dbReference type="EMBL" id="KAJ4482371.1"/>
    </source>
</evidence>
<evidence type="ECO:0000259" key="4">
    <source>
        <dbReference type="SMART" id="SM00483"/>
    </source>
</evidence>
<dbReference type="SMART" id="SM00483">
    <property type="entry name" value="POLXc"/>
    <property type="match status" value="1"/>
</dbReference>